<dbReference type="EMBL" id="CABVLY010000002">
    <property type="protein sequence ID" value="VVU48129.1"/>
    <property type="molecule type" value="Genomic_DNA"/>
</dbReference>
<accession>A0A6P2G476</accession>
<evidence type="ECO:0000256" key="1">
    <source>
        <dbReference type="SAM" id="MobiDB-lite"/>
    </source>
</evidence>
<protein>
    <submittedName>
        <fullName evidence="2">Uncharacterized protein</fullName>
    </submittedName>
</protein>
<dbReference type="Proteomes" id="UP000494201">
    <property type="component" value="Unassembled WGS sequence"/>
</dbReference>
<dbReference type="AlphaFoldDB" id="A0A6P2G476"/>
<sequence>MCVQNDILTIAGEARVQSSTHPSGLPKTLTGPKSGRSGLFQTCRGMRRFTDFCLCTTRAKPAPVSPHLSICRNFTTASTCAGHSVATACHDIASAALCKPVCMYRRGWPADRDHLRHPETRPEKRLRSVEPTCFTGPGAHCTAHRMRSVPKILTQSTRHSVIRTPTNPRHTRDWPPRPPEKPHLIEKSGAATDAKATPEKSHRNRLGIKNLNGVRYLGATGVPRGPVIFPRKISPFRHRSEYDSCVSTPEKPHLCQKVAQKKSDFGQSWRAFHRIPRVTGPEKPHL</sequence>
<feature type="compositionally biased region" description="Basic and acidic residues" evidence="1">
    <location>
        <begin position="170"/>
        <end position="186"/>
    </location>
</feature>
<gene>
    <name evidence="2" type="ORF">BAN20980_00823</name>
</gene>
<evidence type="ECO:0000313" key="2">
    <source>
        <dbReference type="EMBL" id="VVU48129.1"/>
    </source>
</evidence>
<feature type="region of interest" description="Disordered" evidence="1">
    <location>
        <begin position="163"/>
        <end position="205"/>
    </location>
</feature>
<organism evidence="2 3">
    <name type="scientific">Burkholderia anthina</name>
    <dbReference type="NCBI Taxonomy" id="179879"/>
    <lineage>
        <taxon>Bacteria</taxon>
        <taxon>Pseudomonadati</taxon>
        <taxon>Pseudomonadota</taxon>
        <taxon>Betaproteobacteria</taxon>
        <taxon>Burkholderiales</taxon>
        <taxon>Burkholderiaceae</taxon>
        <taxon>Burkholderia</taxon>
        <taxon>Burkholderia cepacia complex</taxon>
    </lineage>
</organism>
<reference evidence="2 3" key="1">
    <citation type="submission" date="2019-09" db="EMBL/GenBank/DDBJ databases">
        <authorList>
            <person name="Depoorter E."/>
        </authorList>
    </citation>
    <scope>NUCLEOTIDE SEQUENCE [LARGE SCALE GENOMIC DNA]</scope>
    <source>
        <strain evidence="2">LMG 20980</strain>
    </source>
</reference>
<name>A0A6P2G476_9BURK</name>
<proteinExistence type="predicted"/>
<evidence type="ECO:0000313" key="3">
    <source>
        <dbReference type="Proteomes" id="UP000494201"/>
    </source>
</evidence>